<feature type="transmembrane region" description="Helical" evidence="9">
    <location>
        <begin position="51"/>
        <end position="75"/>
    </location>
</feature>
<proteinExistence type="inferred from homology"/>
<evidence type="ECO:0000256" key="8">
    <source>
        <dbReference type="PIRNR" id="PIRNR037778"/>
    </source>
</evidence>
<organism evidence="10 11">
    <name type="scientific">Lentilactobacillus diolivorans DSM 14421</name>
    <dbReference type="NCBI Taxonomy" id="1423739"/>
    <lineage>
        <taxon>Bacteria</taxon>
        <taxon>Bacillati</taxon>
        <taxon>Bacillota</taxon>
        <taxon>Bacilli</taxon>
        <taxon>Lactobacillales</taxon>
        <taxon>Lactobacillaceae</taxon>
        <taxon>Lentilactobacillus</taxon>
    </lineage>
</organism>
<dbReference type="PANTHER" id="PTHR38438:SF1">
    <property type="entry name" value="RIBOFLAVIN TRANSPORTER RIBU"/>
    <property type="match status" value="1"/>
</dbReference>
<feature type="transmembrane region" description="Helical" evidence="9">
    <location>
        <begin position="20"/>
        <end position="39"/>
    </location>
</feature>
<evidence type="ECO:0000256" key="7">
    <source>
        <dbReference type="ARBA" id="ARBA00023136"/>
    </source>
</evidence>
<dbReference type="InterPro" id="IPR025720">
    <property type="entry name" value="RibU"/>
</dbReference>
<dbReference type="GO" id="GO:0032217">
    <property type="term" value="F:riboflavin transmembrane transporter activity"/>
    <property type="evidence" value="ECO:0007669"/>
    <property type="project" value="UniProtKB-UniRule"/>
</dbReference>
<dbReference type="Proteomes" id="UP000052013">
    <property type="component" value="Unassembled WGS sequence"/>
</dbReference>
<comment type="similarity">
    <text evidence="2 8">Belongs to the prokaryotic riboflavin transporter (P-RFT) (TC 2.A.87) family.</text>
</comment>
<evidence type="ECO:0000256" key="5">
    <source>
        <dbReference type="ARBA" id="ARBA00022692"/>
    </source>
</evidence>
<dbReference type="RefSeq" id="WP_057865695.1">
    <property type="nucleotide sequence ID" value="NZ_AZEY01000093.1"/>
</dbReference>
<evidence type="ECO:0000256" key="3">
    <source>
        <dbReference type="ARBA" id="ARBA00022448"/>
    </source>
</evidence>
<evidence type="ECO:0000313" key="10">
    <source>
        <dbReference type="EMBL" id="KRL64239.1"/>
    </source>
</evidence>
<evidence type="ECO:0000256" key="9">
    <source>
        <dbReference type="SAM" id="Phobius"/>
    </source>
</evidence>
<dbReference type="Gene3D" id="1.10.1760.20">
    <property type="match status" value="1"/>
</dbReference>
<keyword evidence="5 9" id="KW-0812">Transmembrane</keyword>
<gene>
    <name evidence="10" type="ORF">FC85_GL001254</name>
</gene>
<reference evidence="10 11" key="1">
    <citation type="journal article" date="2015" name="Genome Announc.">
        <title>Expanding the biotechnology potential of lactobacilli through comparative genomics of 213 strains and associated genera.</title>
        <authorList>
            <person name="Sun Z."/>
            <person name="Harris H.M."/>
            <person name="McCann A."/>
            <person name="Guo C."/>
            <person name="Argimon S."/>
            <person name="Zhang W."/>
            <person name="Yang X."/>
            <person name="Jeffery I.B."/>
            <person name="Cooney J.C."/>
            <person name="Kagawa T.F."/>
            <person name="Liu W."/>
            <person name="Song Y."/>
            <person name="Salvetti E."/>
            <person name="Wrobel A."/>
            <person name="Rasinkangas P."/>
            <person name="Parkhill J."/>
            <person name="Rea M.C."/>
            <person name="O'Sullivan O."/>
            <person name="Ritari J."/>
            <person name="Douillard F.P."/>
            <person name="Paul Ross R."/>
            <person name="Yang R."/>
            <person name="Briner A.E."/>
            <person name="Felis G.E."/>
            <person name="de Vos W.M."/>
            <person name="Barrangou R."/>
            <person name="Klaenhammer T.R."/>
            <person name="Caufield P.W."/>
            <person name="Cui Y."/>
            <person name="Zhang H."/>
            <person name="O'Toole P.W."/>
        </authorList>
    </citation>
    <scope>NUCLEOTIDE SEQUENCE [LARGE SCALE GENOMIC DNA]</scope>
    <source>
        <strain evidence="10 11">DSM 14421</strain>
    </source>
</reference>
<sequence length="195" mass="21126">MEKSSNHKQLLTSQLVEMSVLAGCSYVLMFIAVPIIPIVPYMKIDLSDIPILIGTVIFGPVGGMIIAALRSLLHWLTIGGASIPDLIGTSSALLSSITLVWTFHWGERLFSFTKGIKKALLVIATMTIGLTVIMSLSNWAAVIPLYMKVIGLKLNMPLALLITYGVIPFNLIKGIVVGGIFYGIKGSFLPRLKLK</sequence>
<name>A0A0R1S5J3_9LACO</name>
<protein>
    <recommendedName>
        <fullName evidence="8">Riboflavin transporter</fullName>
    </recommendedName>
</protein>
<feature type="transmembrane region" description="Helical" evidence="9">
    <location>
        <begin position="87"/>
        <end position="107"/>
    </location>
</feature>
<keyword evidence="6 9" id="KW-1133">Transmembrane helix</keyword>
<dbReference type="PIRSF" id="PIRSF037778">
    <property type="entry name" value="UCP037778_transp_RibU"/>
    <property type="match status" value="1"/>
</dbReference>
<dbReference type="GO" id="GO:0005886">
    <property type="term" value="C:plasma membrane"/>
    <property type="evidence" value="ECO:0007669"/>
    <property type="project" value="UniProtKB-SubCell"/>
</dbReference>
<dbReference type="PANTHER" id="PTHR38438">
    <property type="entry name" value="RIBOFLAVIN TRANSPORTER RIBU"/>
    <property type="match status" value="1"/>
</dbReference>
<feature type="transmembrane region" description="Helical" evidence="9">
    <location>
        <begin position="119"/>
        <end position="141"/>
    </location>
</feature>
<keyword evidence="3 8" id="KW-0813">Transport</keyword>
<keyword evidence="4 8" id="KW-1003">Cell membrane</keyword>
<evidence type="ECO:0000256" key="2">
    <source>
        <dbReference type="ARBA" id="ARBA00005540"/>
    </source>
</evidence>
<comment type="subcellular location">
    <subcellularLocation>
        <location evidence="1">Cell membrane</location>
        <topology evidence="1">Multi-pass membrane protein</topology>
    </subcellularLocation>
</comment>
<feature type="transmembrane region" description="Helical" evidence="9">
    <location>
        <begin position="161"/>
        <end position="184"/>
    </location>
</feature>
<dbReference type="EMBL" id="AZEY01000093">
    <property type="protein sequence ID" value="KRL64239.1"/>
    <property type="molecule type" value="Genomic_DNA"/>
</dbReference>
<dbReference type="Pfam" id="PF12822">
    <property type="entry name" value="ECF_trnsprt"/>
    <property type="match status" value="1"/>
</dbReference>
<dbReference type="AlphaFoldDB" id="A0A0R1S5J3"/>
<comment type="function">
    <text evidence="8">Probably a riboflavin-binding protein that interacts with the energy-coupling factor (ECF) ABC-transporter complex.</text>
</comment>
<keyword evidence="7 8" id="KW-0472">Membrane</keyword>
<evidence type="ECO:0000256" key="1">
    <source>
        <dbReference type="ARBA" id="ARBA00004651"/>
    </source>
</evidence>
<evidence type="ECO:0000256" key="6">
    <source>
        <dbReference type="ARBA" id="ARBA00022989"/>
    </source>
</evidence>
<evidence type="ECO:0000256" key="4">
    <source>
        <dbReference type="ARBA" id="ARBA00022475"/>
    </source>
</evidence>
<accession>A0A0R1S5J3</accession>
<dbReference type="PATRIC" id="fig|1423739.3.peg.1310"/>
<dbReference type="InterPro" id="IPR024529">
    <property type="entry name" value="ECF_trnsprt_substrate-spec"/>
</dbReference>
<comment type="caution">
    <text evidence="10">The sequence shown here is derived from an EMBL/GenBank/DDBJ whole genome shotgun (WGS) entry which is preliminary data.</text>
</comment>
<dbReference type="STRING" id="1423739.FC85_GL001254"/>
<evidence type="ECO:0000313" key="11">
    <source>
        <dbReference type="Proteomes" id="UP000052013"/>
    </source>
</evidence>